<dbReference type="Gene3D" id="4.10.860.10">
    <property type="entry name" value="UVR domain"/>
    <property type="match status" value="1"/>
</dbReference>
<gene>
    <name evidence="3" type="ORF">Q428_05370</name>
</gene>
<comment type="caution">
    <text evidence="3">The sequence shown here is derived from an EMBL/GenBank/DDBJ whole genome shotgun (WGS) entry which is preliminary data.</text>
</comment>
<sequence length="177" mass="20429">MLCQSCNEREANVHITKIINGVKTEMHLCDECAKAMHGEKVGLGYEMGMPLSFQNILDGFVEMMGGFPQSIIGEKTCPLCKMTFEDFRRNGRIGCDECYKTFKDEMIPLIRRIHGNIQHNGKLPRRTGGILKYKRDIDRLKDELKNAVSKEEFERAAKIRDEIKELEMKLKEEENRG</sequence>
<dbReference type="GO" id="GO:0046870">
    <property type="term" value="F:cadmium ion binding"/>
    <property type="evidence" value="ECO:0007669"/>
    <property type="project" value="TreeGrafter"/>
</dbReference>
<dbReference type="SUPFAM" id="SSF46600">
    <property type="entry name" value="C-terminal UvrC-binding domain of UvrB"/>
    <property type="match status" value="1"/>
</dbReference>
<evidence type="ECO:0000256" key="1">
    <source>
        <dbReference type="SAM" id="Coils"/>
    </source>
</evidence>
<dbReference type="PANTHER" id="PTHR38430">
    <property type="entry name" value="PROTEIN-ARGININE KINASE ACTIVATOR PROTEIN"/>
    <property type="match status" value="1"/>
</dbReference>
<dbReference type="EMBL" id="AZQP01000011">
    <property type="protein sequence ID" value="EYE88934.1"/>
    <property type="molecule type" value="Genomic_DNA"/>
</dbReference>
<keyword evidence="1" id="KW-0175">Coiled coil</keyword>
<name>A0A017RX06_9CLOT</name>
<evidence type="ECO:0000313" key="4">
    <source>
        <dbReference type="Proteomes" id="UP000019681"/>
    </source>
</evidence>
<dbReference type="InterPro" id="IPR025542">
    <property type="entry name" value="YacH"/>
</dbReference>
<feature type="coiled-coil region" evidence="1">
    <location>
        <begin position="130"/>
        <end position="176"/>
    </location>
</feature>
<dbReference type="GO" id="GO:0050897">
    <property type="term" value="F:cobalt ion binding"/>
    <property type="evidence" value="ECO:0007669"/>
    <property type="project" value="TreeGrafter"/>
</dbReference>
<accession>A0A017RX06</accession>
<evidence type="ECO:0000313" key="3">
    <source>
        <dbReference type="EMBL" id="EYE88934.1"/>
    </source>
</evidence>
<dbReference type="PANTHER" id="PTHR38430:SF1">
    <property type="entry name" value="PROTEIN-ARGININE KINASE ACTIVATOR PROTEIN"/>
    <property type="match status" value="1"/>
</dbReference>
<dbReference type="InterPro" id="IPR001943">
    <property type="entry name" value="UVR_dom"/>
</dbReference>
<dbReference type="AlphaFoldDB" id="A0A017RX06"/>
<dbReference type="InterPro" id="IPR036876">
    <property type="entry name" value="UVR_dom_sf"/>
</dbReference>
<reference evidence="3 4" key="1">
    <citation type="journal article" date="2014" name="Genome Announc.">
        <title>Draft Genome Sequence of Fervidicella metallireducens Strain AeBT, an Iron-Reducing Thermoanaerobe from the Great Artesian Basin.</title>
        <authorList>
            <person name="Patel B.K."/>
        </authorList>
    </citation>
    <scope>NUCLEOTIDE SEQUENCE [LARGE SCALE GENOMIC DNA]</scope>
    <source>
        <strain evidence="3 4">AeB</strain>
    </source>
</reference>
<dbReference type="GO" id="GO:1990169">
    <property type="term" value="P:stress response to copper ion"/>
    <property type="evidence" value="ECO:0007669"/>
    <property type="project" value="TreeGrafter"/>
</dbReference>
<dbReference type="STRING" id="1403537.Q428_05370"/>
<organism evidence="3 4">
    <name type="scientific">Fervidicella metallireducens AeB</name>
    <dbReference type="NCBI Taxonomy" id="1403537"/>
    <lineage>
        <taxon>Bacteria</taxon>
        <taxon>Bacillati</taxon>
        <taxon>Bacillota</taxon>
        <taxon>Clostridia</taxon>
        <taxon>Eubacteriales</taxon>
        <taxon>Clostridiaceae</taxon>
        <taxon>Fervidicella</taxon>
    </lineage>
</organism>
<dbReference type="PROSITE" id="PS50151">
    <property type="entry name" value="UVR"/>
    <property type="match status" value="1"/>
</dbReference>
<feature type="domain" description="UVR" evidence="2">
    <location>
        <begin position="134"/>
        <end position="169"/>
    </location>
</feature>
<dbReference type="Proteomes" id="UP000019681">
    <property type="component" value="Unassembled WGS sequence"/>
</dbReference>
<dbReference type="GO" id="GO:0008270">
    <property type="term" value="F:zinc ion binding"/>
    <property type="evidence" value="ECO:0007669"/>
    <property type="project" value="TreeGrafter"/>
</dbReference>
<dbReference type="PIRSF" id="PIRSF015034">
    <property type="entry name" value="YacH"/>
    <property type="match status" value="1"/>
</dbReference>
<proteinExistence type="predicted"/>
<dbReference type="Pfam" id="PF02151">
    <property type="entry name" value="UVR"/>
    <property type="match status" value="1"/>
</dbReference>
<evidence type="ECO:0000259" key="2">
    <source>
        <dbReference type="PROSITE" id="PS50151"/>
    </source>
</evidence>
<dbReference type="GO" id="GO:1990170">
    <property type="term" value="P:stress response to cadmium ion"/>
    <property type="evidence" value="ECO:0007669"/>
    <property type="project" value="TreeGrafter"/>
</dbReference>
<dbReference type="GO" id="GO:0005507">
    <property type="term" value="F:copper ion binding"/>
    <property type="evidence" value="ECO:0007669"/>
    <property type="project" value="TreeGrafter"/>
</dbReference>
<dbReference type="OrthoDB" id="9788704at2"/>
<dbReference type="RefSeq" id="WP_035378822.1">
    <property type="nucleotide sequence ID" value="NZ_AZQP01000011.1"/>
</dbReference>
<keyword evidence="4" id="KW-1185">Reference proteome</keyword>
<protein>
    <submittedName>
        <fullName evidence="3">Excinuclease Uvr</fullName>
    </submittedName>
</protein>